<proteinExistence type="predicted"/>
<dbReference type="OrthoDB" id="2895575at2"/>
<evidence type="ECO:0000313" key="5">
    <source>
        <dbReference type="Proteomes" id="UP000515264"/>
    </source>
</evidence>
<dbReference type="GO" id="GO:0016747">
    <property type="term" value="F:acyltransferase activity, transferring groups other than amino-acyl groups"/>
    <property type="evidence" value="ECO:0007669"/>
    <property type="project" value="InterPro"/>
</dbReference>
<evidence type="ECO:0000259" key="1">
    <source>
        <dbReference type="PROSITE" id="PS51186"/>
    </source>
</evidence>
<dbReference type="AlphaFoldDB" id="A0A1N6M8W9"/>
<reference evidence="2 5" key="3">
    <citation type="journal article" date="2020" name="J. Nat. Prod.">
        <title>Genomics-Metabolomics Profiling Disclosed Marine Vibrio spartinae 3.6 as a Producer of a New Branched Side Chain Prodigiosin.</title>
        <authorList>
            <person name="Vitale G.A."/>
            <person name="Sciarretta M."/>
            <person name="Palma Esposito F."/>
            <person name="January G.G."/>
            <person name="Giaccio M."/>
            <person name="Bunk B."/>
            <person name="Sproer C."/>
            <person name="Bajerski F."/>
            <person name="Power D."/>
            <person name="Festa C."/>
            <person name="Monti M.C."/>
            <person name="D'Auria M.V."/>
            <person name="de Pascale D."/>
        </authorList>
    </citation>
    <scope>NUCLEOTIDE SEQUENCE [LARGE SCALE GENOMIC DNA]</scope>
    <source>
        <strain evidence="2 5">3.6</strain>
    </source>
</reference>
<gene>
    <name evidence="3" type="ORF">VSP9026_03645</name>
    <name evidence="2" type="ORF">Vspart_03626</name>
</gene>
<dbReference type="Gene3D" id="3.40.630.30">
    <property type="match status" value="1"/>
</dbReference>
<evidence type="ECO:0000313" key="2">
    <source>
        <dbReference type="EMBL" id="QMV16241.1"/>
    </source>
</evidence>
<accession>A0A1N6M8W9</accession>
<dbReference type="SUPFAM" id="SSF55729">
    <property type="entry name" value="Acyl-CoA N-acyltransferases (Nat)"/>
    <property type="match status" value="1"/>
</dbReference>
<keyword evidence="5" id="KW-1185">Reference proteome</keyword>
<dbReference type="Proteomes" id="UP000515264">
    <property type="component" value="Chromosome 2"/>
</dbReference>
<dbReference type="PROSITE" id="PS51186">
    <property type="entry name" value="GNAT"/>
    <property type="match status" value="1"/>
</dbReference>
<sequence>MYSIKDFEPQRLSKLIDKNQLSYDLFLAQSGVITLENNEQFIRIESTNPIPIFNGVLETTINPNDPDTLIRDMLDSLESRKDGFCWKVWSSSCPKNLGEILVSQGLKVSSENPGMAADLACHEFPPQSLEKLTVKQVSTEEGLEDWVITLFEGFQLSHELRPIYKKILMDAGFKNPVKSYLGLYDGQPVATASCFYSDGVVGVYWVSTIPSFRGKGIGRNMMNVILKDAFNDGYKVAILQSSNKGFGMYKKIGFSQYCTNIRYEWKR</sequence>
<evidence type="ECO:0000313" key="3">
    <source>
        <dbReference type="EMBL" id="SIO95892.1"/>
    </source>
</evidence>
<organism evidence="3 4">
    <name type="scientific">Vibrio spartinae</name>
    <dbReference type="NCBI Taxonomy" id="1918945"/>
    <lineage>
        <taxon>Bacteria</taxon>
        <taxon>Pseudomonadati</taxon>
        <taxon>Pseudomonadota</taxon>
        <taxon>Gammaproteobacteria</taxon>
        <taxon>Vibrionales</taxon>
        <taxon>Vibrionaceae</taxon>
        <taxon>Vibrio</taxon>
    </lineage>
</organism>
<dbReference type="InterPro" id="IPR000182">
    <property type="entry name" value="GNAT_dom"/>
</dbReference>
<keyword evidence="3" id="KW-0808">Transferase</keyword>
<dbReference type="RefSeq" id="WP_159439486.1">
    <property type="nucleotide sequence ID" value="NZ_AP024908.1"/>
</dbReference>
<feature type="domain" description="N-acetyltransferase" evidence="1">
    <location>
        <begin position="132"/>
        <end position="267"/>
    </location>
</feature>
<dbReference type="Proteomes" id="UP000184774">
    <property type="component" value="Unassembled WGS sequence"/>
</dbReference>
<reference evidence="3 4" key="1">
    <citation type="submission" date="2016-12" db="EMBL/GenBank/DDBJ databases">
        <authorList>
            <person name="Song W.-J."/>
            <person name="Kurnit D.M."/>
        </authorList>
    </citation>
    <scope>NUCLEOTIDE SEQUENCE [LARGE SCALE GENOMIC DNA]</scope>
    <source>
        <strain evidence="3 4">CECT 9026</strain>
    </source>
</reference>
<name>A0A1N6M8W9_9VIBR</name>
<dbReference type="EMBL" id="FSSB01000022">
    <property type="protein sequence ID" value="SIO95892.1"/>
    <property type="molecule type" value="Genomic_DNA"/>
</dbReference>
<reference evidence="2" key="2">
    <citation type="submission" date="2019-11" db="EMBL/GenBank/DDBJ databases">
        <authorList>
            <person name="January G."/>
            <person name="Bunk B."/>
        </authorList>
    </citation>
    <scope>NUCLEOTIDE SEQUENCE</scope>
    <source>
        <strain evidence="2">3.6</strain>
    </source>
</reference>
<protein>
    <submittedName>
        <fullName evidence="3">Acetyltransferase (GNAT) family protein</fullName>
    </submittedName>
    <submittedName>
        <fullName evidence="2">Acetyltransferase involved in intracellular survival</fullName>
    </submittedName>
</protein>
<dbReference type="Pfam" id="PF00583">
    <property type="entry name" value="Acetyltransf_1"/>
    <property type="match status" value="1"/>
</dbReference>
<evidence type="ECO:0000313" key="4">
    <source>
        <dbReference type="Proteomes" id="UP000184774"/>
    </source>
</evidence>
<dbReference type="CDD" id="cd04301">
    <property type="entry name" value="NAT_SF"/>
    <property type="match status" value="1"/>
</dbReference>
<dbReference type="EMBL" id="CP046269">
    <property type="protein sequence ID" value="QMV16241.1"/>
    <property type="molecule type" value="Genomic_DNA"/>
</dbReference>
<dbReference type="InterPro" id="IPR016181">
    <property type="entry name" value="Acyl_CoA_acyltransferase"/>
</dbReference>